<dbReference type="PANTHER" id="PTHR37323:SF1">
    <property type="entry name" value="L-ORNITHINE N(ALPHA)-ACYLTRANSFERASE"/>
    <property type="match status" value="1"/>
</dbReference>
<keyword evidence="2" id="KW-0444">Lipid biosynthesis</keyword>
<dbReference type="SMART" id="SM00563">
    <property type="entry name" value="PlsC"/>
    <property type="match status" value="1"/>
</dbReference>
<keyword evidence="3" id="KW-0808">Transferase</keyword>
<evidence type="ECO:0000256" key="3">
    <source>
        <dbReference type="ARBA" id="ARBA00022679"/>
    </source>
</evidence>
<evidence type="ECO:0000256" key="6">
    <source>
        <dbReference type="ARBA" id="ARBA00038095"/>
    </source>
</evidence>
<dbReference type="InterPro" id="IPR045746">
    <property type="entry name" value="ACT14924-like_Acyltransf_dom"/>
</dbReference>
<comment type="catalytic activity">
    <reaction evidence="10">
        <text>a (3R)-hydroxyacyl-[ACP] + L-ornithine = a lyso-ornithine lipid + holo-[ACP] + H(+)</text>
        <dbReference type="Rhea" id="RHEA:20633"/>
        <dbReference type="Rhea" id="RHEA-COMP:9685"/>
        <dbReference type="Rhea" id="RHEA-COMP:9945"/>
        <dbReference type="ChEBI" id="CHEBI:15378"/>
        <dbReference type="ChEBI" id="CHEBI:46911"/>
        <dbReference type="ChEBI" id="CHEBI:64479"/>
        <dbReference type="ChEBI" id="CHEBI:78827"/>
        <dbReference type="ChEBI" id="CHEBI:138482"/>
        <dbReference type="EC" id="2.3.2.30"/>
    </reaction>
    <physiologicalReaction direction="left-to-right" evidence="10">
        <dbReference type="Rhea" id="RHEA:20634"/>
    </physiologicalReaction>
</comment>
<name>A0ABT5QQF5_9GAMM</name>
<comment type="pathway">
    <text evidence="1">Lipid metabolism.</text>
</comment>
<keyword evidence="4" id="KW-0443">Lipid metabolism</keyword>
<keyword evidence="13" id="KW-1185">Reference proteome</keyword>
<dbReference type="EC" id="2.3.2.30" evidence="7"/>
<evidence type="ECO:0000313" key="13">
    <source>
        <dbReference type="Proteomes" id="UP001149821"/>
    </source>
</evidence>
<reference evidence="12" key="1">
    <citation type="submission" date="2021-12" db="EMBL/GenBank/DDBJ databases">
        <title>Enterovibrio ZSDZ35 sp. nov. and Enterovibrio ZSDZ42 sp. nov., isolated from coastal seawater in Qingdao.</title>
        <authorList>
            <person name="Zhang P."/>
        </authorList>
    </citation>
    <scope>NUCLEOTIDE SEQUENCE</scope>
    <source>
        <strain evidence="12">ZSDZ35</strain>
    </source>
</reference>
<evidence type="ECO:0000256" key="2">
    <source>
        <dbReference type="ARBA" id="ARBA00022516"/>
    </source>
</evidence>
<gene>
    <name evidence="12" type="ORF">LRP49_16800</name>
</gene>
<evidence type="ECO:0000256" key="4">
    <source>
        <dbReference type="ARBA" id="ARBA00023098"/>
    </source>
</evidence>
<dbReference type="Pfam" id="PF19576">
    <property type="entry name" value="Acyltransf_2"/>
    <property type="match status" value="1"/>
</dbReference>
<dbReference type="SUPFAM" id="SSF55729">
    <property type="entry name" value="Acyl-CoA N-acyltransferases (Nat)"/>
    <property type="match status" value="1"/>
</dbReference>
<dbReference type="GO" id="GO:0016746">
    <property type="term" value="F:acyltransferase activity"/>
    <property type="evidence" value="ECO:0007669"/>
    <property type="project" value="UniProtKB-KW"/>
</dbReference>
<organism evidence="12 13">
    <name type="scientific">Enterovibrio qingdaonensis</name>
    <dbReference type="NCBI Taxonomy" id="2899818"/>
    <lineage>
        <taxon>Bacteria</taxon>
        <taxon>Pseudomonadati</taxon>
        <taxon>Pseudomonadota</taxon>
        <taxon>Gammaproteobacteria</taxon>
        <taxon>Vibrionales</taxon>
        <taxon>Vibrionaceae</taxon>
        <taxon>Enterovibrio</taxon>
    </lineage>
</organism>
<dbReference type="InterPro" id="IPR052351">
    <property type="entry name" value="Ornithine_N-alpha-AT"/>
</dbReference>
<comment type="similarity">
    <text evidence="6">Belongs to the acetyltransferase family. OlsB subfamily.</text>
</comment>
<evidence type="ECO:0000313" key="12">
    <source>
        <dbReference type="EMBL" id="MDD1782834.1"/>
    </source>
</evidence>
<proteinExistence type="inferred from homology"/>
<dbReference type="CDD" id="cd07986">
    <property type="entry name" value="LPLAT_ACT14924-like"/>
    <property type="match status" value="1"/>
</dbReference>
<sequence length="581" mass="65803">MFNIDHVIAANYPSIAGKPWLARPVSSTLRRLLHEEAFQDFAIKYPYLKGFEFVEQVLDYFRFSYTTSDRQRERIPSSGRIVIIANHPIGSLDGLALLKMVREIRPDVKAVANNLLMQIEPLHGCLLPVNNMSGKTPKENLRKIDEWLQSEGALIIFPAGEVSRFGPTGVKDKEWHSGFLRMASKAKAPILPIHVDGRNSAIFYGASLVYKPLSTLLLVNEMFGQEDNSIALTIGEAIPFSSYSTSANLPIKTRVKLFKKHLYNLSRGKAGVFPTESAIAPPEPRLALKEELENSERLGTTPDGKAIYLYRYRDESHVMREIGRLREVAFRAVGEGTGQRRDIDKYDQHYFQLVLWDPDALDIVGAYRFCDTQAVIAQHGIDAVYTNTLFDFENGMQPILQSGLELGRSFVQPKYWGKRSLDYLWLGIGAFLAKHPHYQYLFGPVTISNAMPHTAKELLIYFYRTYFGSKESIATSKRPFNIENQRLNTLLNQFSGDDYHADLKTLKTLLDNLGTAIPTLYKQYSELCEPGGAQFLDFSVDPDFADCIDGLVMVDISKLKAKKQNRYIHSHKEAKPCETVR</sequence>
<evidence type="ECO:0000259" key="11">
    <source>
        <dbReference type="SMART" id="SM00563"/>
    </source>
</evidence>
<dbReference type="Pfam" id="PF13444">
    <property type="entry name" value="Acetyltransf_5"/>
    <property type="match status" value="1"/>
</dbReference>
<dbReference type="InterPro" id="IPR002123">
    <property type="entry name" value="Plipid/glycerol_acylTrfase"/>
</dbReference>
<dbReference type="PANTHER" id="PTHR37323">
    <property type="entry name" value="GCN5-RELATED N-ACETYLTRANSFERASE"/>
    <property type="match status" value="1"/>
</dbReference>
<feature type="domain" description="Phospholipid/glycerol acyltransferase" evidence="11">
    <location>
        <begin position="81"/>
        <end position="198"/>
    </location>
</feature>
<evidence type="ECO:0000256" key="8">
    <source>
        <dbReference type="ARBA" id="ARBA00039866"/>
    </source>
</evidence>
<evidence type="ECO:0000256" key="10">
    <source>
        <dbReference type="ARBA" id="ARBA00047785"/>
    </source>
</evidence>
<protein>
    <recommendedName>
        <fullName evidence="8">L-ornithine N(alpha)-acyltransferase</fullName>
        <ecNumber evidence="7">2.3.2.30</ecNumber>
    </recommendedName>
</protein>
<evidence type="ECO:0000256" key="1">
    <source>
        <dbReference type="ARBA" id="ARBA00005189"/>
    </source>
</evidence>
<accession>A0ABT5QQF5</accession>
<comment type="function">
    <text evidence="9">Catalyzes the first step in the biosynthesis of ornithine lipids, which are phosphorus-free membrane lipids. Catalyzes the 3-hydroxyacyl-acyl carrier protein-dependent acylation of ornithine to form lyso-ornithine lipid (LOL).</text>
</comment>
<dbReference type="EMBL" id="JAJUBB010000013">
    <property type="protein sequence ID" value="MDD1782834.1"/>
    <property type="molecule type" value="Genomic_DNA"/>
</dbReference>
<comment type="caution">
    <text evidence="12">The sequence shown here is derived from an EMBL/GenBank/DDBJ whole genome shotgun (WGS) entry which is preliminary data.</text>
</comment>
<evidence type="ECO:0000256" key="5">
    <source>
        <dbReference type="ARBA" id="ARBA00023315"/>
    </source>
</evidence>
<dbReference type="SUPFAM" id="SSF69593">
    <property type="entry name" value="Glycerol-3-phosphate (1)-acyltransferase"/>
    <property type="match status" value="1"/>
</dbReference>
<dbReference type="InterPro" id="IPR016181">
    <property type="entry name" value="Acyl_CoA_acyltransferase"/>
</dbReference>
<dbReference type="Proteomes" id="UP001149821">
    <property type="component" value="Unassembled WGS sequence"/>
</dbReference>
<evidence type="ECO:0000256" key="7">
    <source>
        <dbReference type="ARBA" id="ARBA00039058"/>
    </source>
</evidence>
<keyword evidence="5 12" id="KW-0012">Acyltransferase</keyword>
<evidence type="ECO:0000256" key="9">
    <source>
        <dbReference type="ARBA" id="ARBA00045724"/>
    </source>
</evidence>
<dbReference type="RefSeq" id="WP_274143468.1">
    <property type="nucleotide sequence ID" value="NZ_JAJUBB010000013.1"/>
</dbReference>